<dbReference type="OrthoDB" id="3197455at2"/>
<sequence>MSELLPTRLASQITHGLTDYLATTFALSNTGAQRAVNEFLTSGNTGMFKGPFIRLRLPYEPSTIDPRSALEYLPEGFVPYGHQAAAFARLKAQSPNGGFRRPEPIIVTTGTGSGKTEAFLYPILDHVLRAQAAGISGIKALILYPMNALANDQAHRLAELLSSDARLSSVRAGIYTGEEGPESSRVTPTSLITDRYVMRTDPPDILLTNYKMLDMLLLREEDSALWEESATSLQYLVLDEFHTYDGAQGTDVAMLLRRLGALLKSYWPSDLSQLPYPPTEEDRKRPLGRITPVGTSATLGSGDGGEAMLHFAHTVFGEELEPSALVTESRMSFESWRALSPESESGTPVATDVIYGQIPELLKQVHETPVDDLPELLTRKLFETPPANLLAGVRHHPLIEQLACITVNAVHIRDIAYELFPDRVGTISHAEVTEFVEILVAYLSHIRARSGREALGVETHLWVRELSRIDAAVDVGHVYRWSDDGVADDDTALYLPAVYCRHCGKSGWGAITTAIDDEIGTAPSKIREEAARRSSSFRALMHAAGEADAALNEGQNSRSIRETNLRFFHTVDRKLTTNLPDSNDRDFQEGRIIPVLTHTGPTAGDQSTDQACPACFAPDAIRFVGSAIATLTSVAISNMFGNAELDAGEKKALVFTDSVQDAAHRAGFIQSRAHTFALRSQIRRTFTEGEVKTLAQVADDALGLARFGDADEKYAIIPPELVERPGFREFWAVGADARAVASARNRVLKRFQFDAALELGLQSRLGRTLELTGSLVAEVDMPPTLILDIANELWDSLGVLDVARPTDTQFLAWVRGLLIRMRIQGGIFHPWLGRYIRSHGRRYHLWGGRYRNEGMPAFPAGRPAPAFPIVGATPSDSGLDPVGPRSSWYADWTSRVLSIPKDDGGRLASALLPALAENDLLKKCETETSATVYALDPHSIFLSVPTDQGLADRDNSLQCTVCQTKLFGTLNTVKQLDGSPCLQLRCPGIHVRSEASPDNYYRQMYATAGKRVVSREHTSLLPDDVRRSYEDAFRAEDQKPDDPNVLVATPTLEMGIDIGDLSCVMLASMPRTVANYVQRVGRAGRKTGNSLVLSFVRGRGEHLPKLYDPLSIINGEVAPPSTYLEAEEILTRQFTAFVGDTYARAAEFRQPRSAIGALQWKNDRDYLPQLAALVERSGDQLLDTFINQFGPHLSLEASNRLRSWAHNELPVRLEQASADFQRDLEDLRHRRTDMDKAILTLQKEFEDTVSVYPEDSPEVKKAESDLKSSRAQASRIGGRLAGMRKVFWISALEAYGVFPNYTLVGDSVDLDLTVISRDEDTQEFKATPHEYSRGASSAIQELAPGSTFYVQGMEIAIDAVDLGPDLRDAEYWQMCPSCGWRHSVTLLSASPLTYGGLATRCIRCGAGGINDTGNVYDVIVLSKVSAEVRRDEASISDSTDDRKRVRFEIAPIADINDAYVEGPWQVDATGFGSEYLRSVDITWLNLGRQGVGGKSYEIAGKKITAPLFPLCEYCGKLDPTARHNSRDNHRFWCKYRNATEEHTRPLVLARKLSTQGVKLTLPPQASAAGQFSVPTLHAAILLGLKERLGGTPGHLQIISVPDPKQPASQCFLVHDTVPGGTGYLASFKNPEVIFDVLATAWRICRDCPCQLDDRRACHRCLLPYAPNQQEDNVSRLEALRVLGLLLGVDENHPDPDPARWNVRFGTVDPSRGESPLEIRFREALKDRLKASKAQVEATPTIVGEKLVFTLKGKRWKLDPQVTIEGTRPDFVLSSEDTNIPKIAIYTDGFEFHATPAHNRVGDDAIKRENLRAKGIIPWAVTLQDIERFASKKSSQDWKAAAGVEERMLDLLMQKLGLDSKLVAAIGTGTMGLLWEWMLNPGLDRWRILAKRLPASFFNSGALPPALEPTALAPGLDQATATLLQSFLLTKEADRRLWGFTTPHLVFRSSSARDGSRNRTVLHLEDGAVGDEDFRAAWQQWLLWSTLLAFTEAPDELHAVTTSTADFLLPALDEAEPEESSAEAEFSQEWVDLISDAYDDEKPLLTALAESGAPLPEVGEELAGLSTVVSWPDRHIAVLYPEDIGTLDAPEWAVLSLDDIDGVVAAVCRKES</sequence>
<protein>
    <submittedName>
        <fullName evidence="5">ATP-dependent helicase YprA, contains C-terminal metal-binding DUF1998 domain</fullName>
    </submittedName>
</protein>
<dbReference type="InterPro" id="IPR027417">
    <property type="entry name" value="P-loop_NTPase"/>
</dbReference>
<evidence type="ECO:0000259" key="4">
    <source>
        <dbReference type="PROSITE" id="PS51194"/>
    </source>
</evidence>
<evidence type="ECO:0000256" key="1">
    <source>
        <dbReference type="ARBA" id="ARBA00022741"/>
    </source>
</evidence>
<keyword evidence="2" id="KW-0067">ATP-binding</keyword>
<keyword evidence="5" id="KW-0347">Helicase</keyword>
<dbReference type="SMART" id="SM00490">
    <property type="entry name" value="HELICc"/>
    <property type="match status" value="1"/>
</dbReference>
<dbReference type="SMART" id="SM00487">
    <property type="entry name" value="DEXDc"/>
    <property type="match status" value="1"/>
</dbReference>
<dbReference type="Proteomes" id="UP000199288">
    <property type="component" value="Unassembled WGS sequence"/>
</dbReference>
<dbReference type="GO" id="GO:0036297">
    <property type="term" value="P:interstrand cross-link repair"/>
    <property type="evidence" value="ECO:0007669"/>
    <property type="project" value="TreeGrafter"/>
</dbReference>
<reference evidence="6" key="1">
    <citation type="submission" date="2016-10" db="EMBL/GenBank/DDBJ databases">
        <authorList>
            <person name="Varghese N."/>
            <person name="Submissions S."/>
        </authorList>
    </citation>
    <scope>NUCLEOTIDE SEQUENCE [LARGE SCALE GENOMIC DNA]</scope>
    <source>
        <strain evidence="6">KPR-1</strain>
    </source>
</reference>
<dbReference type="SUPFAM" id="SSF52540">
    <property type="entry name" value="P-loop containing nucleoside triphosphate hydrolases"/>
    <property type="match status" value="2"/>
</dbReference>
<feature type="domain" description="Helicase ATP-binding" evidence="3">
    <location>
        <begin position="96"/>
        <end position="317"/>
    </location>
</feature>
<keyword evidence="1" id="KW-0547">Nucleotide-binding</keyword>
<dbReference type="InterPro" id="IPR001650">
    <property type="entry name" value="Helicase_C-like"/>
</dbReference>
<dbReference type="GO" id="GO:0003676">
    <property type="term" value="F:nucleic acid binding"/>
    <property type="evidence" value="ECO:0007669"/>
    <property type="project" value="InterPro"/>
</dbReference>
<dbReference type="GO" id="GO:0005524">
    <property type="term" value="F:ATP binding"/>
    <property type="evidence" value="ECO:0007669"/>
    <property type="project" value="UniProtKB-KW"/>
</dbReference>
<evidence type="ECO:0000313" key="5">
    <source>
        <dbReference type="EMBL" id="SEA43329.1"/>
    </source>
</evidence>
<organism evidence="5 6">
    <name type="scientific">Bowdeniella nasicola</name>
    <dbReference type="NCBI Taxonomy" id="208480"/>
    <lineage>
        <taxon>Bacteria</taxon>
        <taxon>Bacillati</taxon>
        <taxon>Actinomycetota</taxon>
        <taxon>Actinomycetes</taxon>
        <taxon>Actinomycetales</taxon>
        <taxon>Actinomycetaceae</taxon>
        <taxon>Bowdeniella</taxon>
    </lineage>
</organism>
<keyword evidence="5" id="KW-0378">Hydrolase</keyword>
<dbReference type="GO" id="GO:0006289">
    <property type="term" value="P:nucleotide-excision repair"/>
    <property type="evidence" value="ECO:0007669"/>
    <property type="project" value="TreeGrafter"/>
</dbReference>
<feature type="domain" description="Helicase C-terminal" evidence="4">
    <location>
        <begin position="949"/>
        <end position="1130"/>
    </location>
</feature>
<dbReference type="GO" id="GO:0043138">
    <property type="term" value="F:3'-5' DNA helicase activity"/>
    <property type="evidence" value="ECO:0007669"/>
    <property type="project" value="TreeGrafter"/>
</dbReference>
<dbReference type="PROSITE" id="PS51194">
    <property type="entry name" value="HELICASE_CTER"/>
    <property type="match status" value="1"/>
</dbReference>
<evidence type="ECO:0000313" key="6">
    <source>
        <dbReference type="Proteomes" id="UP000199288"/>
    </source>
</evidence>
<dbReference type="PROSITE" id="PS51192">
    <property type="entry name" value="HELICASE_ATP_BIND_1"/>
    <property type="match status" value="1"/>
</dbReference>
<dbReference type="Gene3D" id="3.40.50.300">
    <property type="entry name" value="P-loop containing nucleotide triphosphate hydrolases"/>
    <property type="match status" value="2"/>
</dbReference>
<dbReference type="EMBL" id="FNQV01000009">
    <property type="protein sequence ID" value="SEA43329.1"/>
    <property type="molecule type" value="Genomic_DNA"/>
</dbReference>
<keyword evidence="6" id="KW-1185">Reference proteome</keyword>
<accession>A0A1H4B5D3</accession>
<evidence type="ECO:0000256" key="2">
    <source>
        <dbReference type="ARBA" id="ARBA00022840"/>
    </source>
</evidence>
<dbReference type="RefSeq" id="WP_092564655.1">
    <property type="nucleotide sequence ID" value="NZ_FNQV01000009.1"/>
</dbReference>
<dbReference type="PANTHER" id="PTHR47957:SF3">
    <property type="entry name" value="ATP-DEPENDENT HELICASE HRQ1"/>
    <property type="match status" value="1"/>
</dbReference>
<name>A0A1H4B5D3_9ACTO</name>
<dbReference type="InterPro" id="IPR011545">
    <property type="entry name" value="DEAD/DEAH_box_helicase_dom"/>
</dbReference>
<dbReference type="Pfam" id="PF00270">
    <property type="entry name" value="DEAD"/>
    <property type="match status" value="1"/>
</dbReference>
<evidence type="ECO:0000259" key="3">
    <source>
        <dbReference type="PROSITE" id="PS51192"/>
    </source>
</evidence>
<dbReference type="PANTHER" id="PTHR47957">
    <property type="entry name" value="ATP-DEPENDENT HELICASE HRQ1"/>
    <property type="match status" value="1"/>
</dbReference>
<dbReference type="InterPro" id="IPR018973">
    <property type="entry name" value="MZB"/>
</dbReference>
<dbReference type="InterPro" id="IPR014001">
    <property type="entry name" value="Helicase_ATP-bd"/>
</dbReference>
<proteinExistence type="predicted"/>
<dbReference type="Pfam" id="PF00271">
    <property type="entry name" value="Helicase_C"/>
    <property type="match status" value="1"/>
</dbReference>
<gene>
    <name evidence="5" type="ORF">SAMN02910418_01573</name>
</gene>
<dbReference type="Pfam" id="PF09369">
    <property type="entry name" value="MZB"/>
    <property type="match status" value="1"/>
</dbReference>